<dbReference type="RefSeq" id="XP_016245694.1">
    <property type="nucleotide sequence ID" value="XM_016395838.1"/>
</dbReference>
<gene>
    <name evidence="1" type="ORF">PV07_08644</name>
</gene>
<keyword evidence="2" id="KW-1185">Reference proteome</keyword>
<dbReference type="GeneID" id="27347838"/>
<evidence type="ECO:0000313" key="2">
    <source>
        <dbReference type="Proteomes" id="UP000054466"/>
    </source>
</evidence>
<dbReference type="OrthoDB" id="10561557at2759"/>
<proteinExistence type="predicted"/>
<organism evidence="1 2">
    <name type="scientific">Cladophialophora immunda</name>
    <dbReference type="NCBI Taxonomy" id="569365"/>
    <lineage>
        <taxon>Eukaryota</taxon>
        <taxon>Fungi</taxon>
        <taxon>Dikarya</taxon>
        <taxon>Ascomycota</taxon>
        <taxon>Pezizomycotina</taxon>
        <taxon>Eurotiomycetes</taxon>
        <taxon>Chaetothyriomycetidae</taxon>
        <taxon>Chaetothyriales</taxon>
        <taxon>Herpotrichiellaceae</taxon>
        <taxon>Cladophialophora</taxon>
    </lineage>
</organism>
<name>A0A0D2C2M4_9EURO</name>
<evidence type="ECO:0000313" key="1">
    <source>
        <dbReference type="EMBL" id="KIW25478.1"/>
    </source>
</evidence>
<reference evidence="1 2" key="1">
    <citation type="submission" date="2015-01" db="EMBL/GenBank/DDBJ databases">
        <title>The Genome Sequence of Cladophialophora immunda CBS83496.</title>
        <authorList>
            <consortium name="The Broad Institute Genomics Platform"/>
            <person name="Cuomo C."/>
            <person name="de Hoog S."/>
            <person name="Gorbushina A."/>
            <person name="Stielow B."/>
            <person name="Teixiera M."/>
            <person name="Abouelleil A."/>
            <person name="Chapman S.B."/>
            <person name="Priest M."/>
            <person name="Young S.K."/>
            <person name="Wortman J."/>
            <person name="Nusbaum C."/>
            <person name="Birren B."/>
        </authorList>
    </citation>
    <scope>NUCLEOTIDE SEQUENCE [LARGE SCALE GENOMIC DNA]</scope>
    <source>
        <strain evidence="1 2">CBS 83496</strain>
    </source>
</reference>
<protein>
    <submittedName>
        <fullName evidence="1">Uncharacterized protein</fullName>
    </submittedName>
</protein>
<sequence>MGDDMQSALDDISRHTAAEITTYFHVHRQELLRRFDTVSITSCARKHLQDLFKVQDVLTLEPKLRDALSPIRSTCEDMVEDEVLPMIEVIDAALVVLRRAQPNATHGE</sequence>
<dbReference type="AlphaFoldDB" id="A0A0D2C2M4"/>
<dbReference type="VEuPathDB" id="FungiDB:PV07_08644"/>
<dbReference type="EMBL" id="KN847044">
    <property type="protein sequence ID" value="KIW25478.1"/>
    <property type="molecule type" value="Genomic_DNA"/>
</dbReference>
<accession>A0A0D2C2M4</accession>
<dbReference type="HOGENOM" id="CLU_2196671_0_0_1"/>
<dbReference type="Proteomes" id="UP000054466">
    <property type="component" value="Unassembled WGS sequence"/>
</dbReference>